<gene>
    <name evidence="1" type="ORF">T190423A01A_50017</name>
</gene>
<dbReference type="EMBL" id="CAXJIO010000014">
    <property type="protein sequence ID" value="CAL2103769.1"/>
    <property type="molecule type" value="Genomic_DNA"/>
</dbReference>
<protein>
    <submittedName>
        <fullName evidence="1">Uncharacterized protein</fullName>
    </submittedName>
</protein>
<proteinExistence type="predicted"/>
<sequence length="469" mass="54721">MNTFLKFSFVLLFVSISYANNTITSLIKLPKHFKVDHTFSGDLSNTTSFHLIFSKNKKNKLHTIHPYIFDGNDITTLEAITNEFAYNIVSFHKEDTVLSLLLSFTKDKKEFIKRIDIDLSSNSIKENEAINHEDFSTSIRKKNSSILVYKNKKEFKLIAFKGTDKVKTLTYTYDKNFDKYRDFFDSHIEAVKTDEFVANGSVAKLRAYLDDSKLIFTKENTIHGYTEYLSIPLNKEELIPSNITSFKNRNSEGAYKKITSFYHNNKLYQFANNKKTGSIKIHSLDNGNSSTINIDQSLLKSLVKTNHFNGFEAFLKAAGKNKHNTTITVNKTKDDNVKVRVDYVDIEYSYHYNWWWHHHMMHMNMMHQQIQFSAPAGFGPTQPNDIHFNNYEAVKEKKYFEFVIDNENKLVNNTLSETTYKEVDKKHFIDKLEEISDFKHESSCFLKASFRFIVYSRNLKGFIIQTNNI</sequence>
<keyword evidence="2" id="KW-1185">Reference proteome</keyword>
<evidence type="ECO:0000313" key="2">
    <source>
        <dbReference type="Proteomes" id="UP001497527"/>
    </source>
</evidence>
<organism evidence="1 2">
    <name type="scientific">Tenacibaculum polynesiense</name>
    <dbReference type="NCBI Taxonomy" id="3137857"/>
    <lineage>
        <taxon>Bacteria</taxon>
        <taxon>Pseudomonadati</taxon>
        <taxon>Bacteroidota</taxon>
        <taxon>Flavobacteriia</taxon>
        <taxon>Flavobacteriales</taxon>
        <taxon>Flavobacteriaceae</taxon>
        <taxon>Tenacibaculum</taxon>
    </lineage>
</organism>
<dbReference type="Proteomes" id="UP001497527">
    <property type="component" value="Unassembled WGS sequence"/>
</dbReference>
<name>A0ABP1F274_9FLAO</name>
<comment type="caution">
    <text evidence="1">The sequence shown here is derived from an EMBL/GenBank/DDBJ whole genome shotgun (WGS) entry which is preliminary data.</text>
</comment>
<accession>A0ABP1F274</accession>
<dbReference type="RefSeq" id="WP_348718290.1">
    <property type="nucleotide sequence ID" value="NZ_CAXJIO010000014.1"/>
</dbReference>
<evidence type="ECO:0000313" key="1">
    <source>
        <dbReference type="EMBL" id="CAL2103769.1"/>
    </source>
</evidence>
<reference evidence="1 2" key="1">
    <citation type="submission" date="2024-05" db="EMBL/GenBank/DDBJ databases">
        <authorList>
            <person name="Duchaud E."/>
        </authorList>
    </citation>
    <scope>NUCLEOTIDE SEQUENCE [LARGE SCALE GENOMIC DNA]</scope>
    <source>
        <strain evidence="1">Ena-SAMPLE-TAB-13-05-2024-13:56:06:370-140308</strain>
    </source>
</reference>